<name>A0A0B6VPL0_9CAUD</name>
<organism evidence="1 2">
    <name type="scientific">Edwardsiella phage PEi26</name>
    <dbReference type="NCBI Taxonomy" id="1608311"/>
    <lineage>
        <taxon>Viruses</taxon>
        <taxon>Duplodnaviria</taxon>
        <taxon>Heunggongvirae</taxon>
        <taxon>Uroviricota</taxon>
        <taxon>Caudoviricetes</taxon>
        <taxon>Pantevenvirales</taxon>
        <taxon>Straboviridae</taxon>
        <taxon>Tevenvirinae</taxon>
        <taxon>Kanagawavirus</taxon>
        <taxon>Kanagawavirus pei20</taxon>
    </lineage>
</organism>
<evidence type="ECO:0000313" key="1">
    <source>
        <dbReference type="EMBL" id="BAQ23213.1"/>
    </source>
</evidence>
<dbReference type="Proteomes" id="UP000225144">
    <property type="component" value="Genome"/>
</dbReference>
<gene>
    <name evidence="1" type="primary">frd.2</name>
</gene>
<dbReference type="InterPro" id="IPR004885">
    <property type="entry name" value="FRD2"/>
</dbReference>
<protein>
    <submittedName>
        <fullName evidence="1">Uncharacterized protein</fullName>
    </submittedName>
</protein>
<reference evidence="1 2" key="1">
    <citation type="submission" date="2015-02" db="EMBL/GenBank/DDBJ databases">
        <title>Complete genome sequences of Edwardsiella bacteriophages, PEi20 and PEi26.</title>
        <authorList>
            <person name="Yasuike M."/>
            <person name="Nishiki I."/>
            <person name="Iwasaki Y."/>
            <person name="Nakamura Y."/>
            <person name="Fujiwara A."/>
            <person name="Hassan E.S."/>
            <person name="Mahmoud M.M."/>
            <person name="Kawato Y."/>
            <person name="Nagai S."/>
            <person name="Kobayashi T."/>
            <person name="Ototake M."/>
            <person name="Nakai T."/>
        </authorList>
    </citation>
    <scope>NUCLEOTIDE SEQUENCE [LARGE SCALE GENOMIC DNA]</scope>
</reference>
<sequence length="119" mass="13331">MKEGKTYRPIEALRAAFASENSSNHAMLLSIDTHGGEFTVVDMHKEGSDKYVTKVRMKTGEVFDAEDSGGDYFEISDSEFMYFEEVFEAPKSGLVSMFIEVTHANAEEMIALIKNNFGK</sequence>
<dbReference type="EMBL" id="AP014715">
    <property type="protein sequence ID" value="BAQ23213.1"/>
    <property type="molecule type" value="Genomic_DNA"/>
</dbReference>
<dbReference type="Pfam" id="PF03197">
    <property type="entry name" value="FRD2"/>
    <property type="match status" value="1"/>
</dbReference>
<evidence type="ECO:0000313" key="2">
    <source>
        <dbReference type="Proteomes" id="UP000225144"/>
    </source>
</evidence>
<accession>A0A0B6VPL0</accession>
<proteinExistence type="predicted"/>